<dbReference type="AlphaFoldDB" id="A0A087CP30"/>
<dbReference type="InterPro" id="IPR021352">
    <property type="entry name" value="DUF2971"/>
</dbReference>
<gene>
    <name evidence="1" type="ORF">BSAE_1820</name>
</gene>
<accession>A0A087CP30</accession>
<dbReference type="Proteomes" id="UP000029040">
    <property type="component" value="Unassembled WGS sequence"/>
</dbReference>
<sequence>MIQSSTKIACFTEQIESDMMWGIYASNATGFALEYDFKQNIITQTNNDLNYPCKSANILCTLFPVHYGQSRIDATAYVTYLYQSYLLYSAGLNNPDGWFSSFLPCPDLFMSKKIALYKSTDWAPEKEWRLFFDTDCTSMSNAQYVKINYKPHAIYLGRKCNEISQKIITNIALEKDIPVYKMTIDPSANNYTLHAECISE</sequence>
<organism evidence="1 2">
    <name type="scientific">Bifidobacterium pullorum subsp. saeculare DSM 6531 = LMG 14934</name>
    <dbReference type="NCBI Taxonomy" id="1437611"/>
    <lineage>
        <taxon>Bacteria</taxon>
        <taxon>Bacillati</taxon>
        <taxon>Actinomycetota</taxon>
        <taxon>Actinomycetes</taxon>
        <taxon>Bifidobacteriales</taxon>
        <taxon>Bifidobacteriaceae</taxon>
        <taxon>Bifidobacterium</taxon>
    </lineage>
</organism>
<evidence type="ECO:0000313" key="2">
    <source>
        <dbReference type="Proteomes" id="UP000029040"/>
    </source>
</evidence>
<evidence type="ECO:0000313" key="1">
    <source>
        <dbReference type="EMBL" id="KFI85030.1"/>
    </source>
</evidence>
<protein>
    <recommendedName>
        <fullName evidence="3">DUF2971 domain-containing protein</fullName>
    </recommendedName>
</protein>
<proteinExistence type="predicted"/>
<comment type="caution">
    <text evidence="1">The sequence shown here is derived from an EMBL/GenBank/DDBJ whole genome shotgun (WGS) entry which is preliminary data.</text>
</comment>
<name>A0A087CP30_9BIFI</name>
<reference evidence="1 2" key="1">
    <citation type="submission" date="2014-03" db="EMBL/GenBank/DDBJ databases">
        <title>Genomics of Bifidobacteria.</title>
        <authorList>
            <person name="Ventura M."/>
            <person name="Milani C."/>
            <person name="Lugli G.A."/>
        </authorList>
    </citation>
    <scope>NUCLEOTIDE SEQUENCE [LARGE SCALE GENOMIC DNA]</scope>
    <source>
        <strain evidence="1 2">LMG 14934</strain>
    </source>
</reference>
<dbReference type="EMBL" id="JGZM01000014">
    <property type="protein sequence ID" value="KFI85030.1"/>
    <property type="molecule type" value="Genomic_DNA"/>
</dbReference>
<evidence type="ECO:0008006" key="3">
    <source>
        <dbReference type="Google" id="ProtNLM"/>
    </source>
</evidence>
<dbReference type="Pfam" id="PF11185">
    <property type="entry name" value="DUF2971"/>
    <property type="match status" value="1"/>
</dbReference>